<dbReference type="PANTHER" id="PTHR46161:SF3">
    <property type="entry name" value="NUCLEOSIDE DIPHOSPHATE KINASE DDB_G0292928-RELATED"/>
    <property type="match status" value="1"/>
</dbReference>
<dbReference type="FunFam" id="3.30.70.141:FF:000003">
    <property type="entry name" value="Nucleoside diphosphate kinase"/>
    <property type="match status" value="1"/>
</dbReference>
<dbReference type="InterPro" id="IPR023005">
    <property type="entry name" value="Nucleoside_diP_kinase_AS"/>
</dbReference>
<keyword evidence="8 13" id="KW-0547">Nucleotide-binding</keyword>
<dbReference type="AlphaFoldDB" id="A0A7C2ZND7"/>
<evidence type="ECO:0000313" key="18">
    <source>
        <dbReference type="EMBL" id="HEW45593.1"/>
    </source>
</evidence>
<comment type="subcellular location">
    <subcellularLocation>
        <location evidence="13">Cytoplasm</location>
    </subcellularLocation>
</comment>
<dbReference type="GO" id="GO:0005737">
    <property type="term" value="C:cytoplasm"/>
    <property type="evidence" value="ECO:0007669"/>
    <property type="project" value="UniProtKB-SubCell"/>
</dbReference>
<keyword evidence="7 13" id="KW-0479">Metal-binding</keyword>
<gene>
    <name evidence="13" type="primary">ndk</name>
    <name evidence="18" type="ORF">ENO47_02825</name>
</gene>
<comment type="cofactor">
    <cofactor evidence="13">
        <name>Mg(2+)</name>
        <dbReference type="ChEBI" id="CHEBI:18420"/>
    </cofactor>
</comment>
<proteinExistence type="inferred from homology"/>
<dbReference type="InterPro" id="IPR036850">
    <property type="entry name" value="NDK-like_dom_sf"/>
</dbReference>
<comment type="caution">
    <text evidence="18">The sequence shown here is derived from an EMBL/GenBank/DDBJ whole genome shotgun (WGS) entry which is preliminary data.</text>
</comment>
<dbReference type="PANTHER" id="PTHR46161">
    <property type="entry name" value="NUCLEOSIDE DIPHOSPHATE KINASE"/>
    <property type="match status" value="1"/>
</dbReference>
<keyword evidence="6 13" id="KW-0808">Transferase</keyword>
<comment type="subunit">
    <text evidence="13">Homotetramer.</text>
</comment>
<name>A0A7C2ZND7_9AQUI</name>
<feature type="binding site" evidence="13 14">
    <location>
        <position position="105"/>
    </location>
    <ligand>
        <name>ATP</name>
        <dbReference type="ChEBI" id="CHEBI:30616"/>
    </ligand>
</feature>
<feature type="active site" description="Pros-phosphohistidine intermediate" evidence="13 14">
    <location>
        <position position="118"/>
    </location>
</feature>
<dbReference type="NCBIfam" id="NF001908">
    <property type="entry name" value="PRK00668.1"/>
    <property type="match status" value="1"/>
</dbReference>
<evidence type="ECO:0000256" key="2">
    <source>
        <dbReference type="ARBA" id="ARBA00012966"/>
    </source>
</evidence>
<evidence type="ECO:0000256" key="14">
    <source>
        <dbReference type="PROSITE-ProRule" id="PRU00706"/>
    </source>
</evidence>
<dbReference type="PROSITE" id="PS00469">
    <property type="entry name" value="NDPK"/>
    <property type="match status" value="1"/>
</dbReference>
<feature type="binding site" evidence="13 14">
    <location>
        <position position="85"/>
    </location>
    <ligand>
        <name>ATP</name>
        <dbReference type="ChEBI" id="CHEBI:30616"/>
    </ligand>
</feature>
<reference evidence="18" key="1">
    <citation type="journal article" date="2020" name="mSystems">
        <title>Genome- and Community-Level Interaction Insights into Carbon Utilization and Element Cycling Functions of Hydrothermarchaeota in Hydrothermal Sediment.</title>
        <authorList>
            <person name="Zhou Z."/>
            <person name="Liu Y."/>
            <person name="Xu W."/>
            <person name="Pan J."/>
            <person name="Luo Z.H."/>
            <person name="Li M."/>
        </authorList>
    </citation>
    <scope>NUCLEOTIDE SEQUENCE [LARGE SCALE GENOMIC DNA]</scope>
    <source>
        <strain evidence="18">SpSt-132</strain>
    </source>
</reference>
<dbReference type="EC" id="2.7.4.6" evidence="2 13"/>
<dbReference type="PRINTS" id="PR01243">
    <property type="entry name" value="NUCDPKINASE"/>
</dbReference>
<evidence type="ECO:0000256" key="4">
    <source>
        <dbReference type="ARBA" id="ARBA00022490"/>
    </source>
</evidence>
<comment type="catalytic activity">
    <reaction evidence="13">
        <text>a ribonucleoside 5'-diphosphate + ATP = a ribonucleoside 5'-triphosphate + ADP</text>
        <dbReference type="Rhea" id="RHEA:18113"/>
        <dbReference type="ChEBI" id="CHEBI:30616"/>
        <dbReference type="ChEBI" id="CHEBI:57930"/>
        <dbReference type="ChEBI" id="CHEBI:61557"/>
        <dbReference type="ChEBI" id="CHEBI:456216"/>
        <dbReference type="EC" id="2.7.4.6"/>
    </reaction>
</comment>
<evidence type="ECO:0000256" key="8">
    <source>
        <dbReference type="ARBA" id="ARBA00022741"/>
    </source>
</evidence>
<dbReference type="GO" id="GO:0046872">
    <property type="term" value="F:metal ion binding"/>
    <property type="evidence" value="ECO:0007669"/>
    <property type="project" value="UniProtKB-KW"/>
</dbReference>
<dbReference type="InterPro" id="IPR001564">
    <property type="entry name" value="Nucleoside_diP_kinase"/>
</dbReference>
<dbReference type="GO" id="GO:0004550">
    <property type="term" value="F:nucleoside diphosphate kinase activity"/>
    <property type="evidence" value="ECO:0007669"/>
    <property type="project" value="UniProtKB-UniRule"/>
</dbReference>
<feature type="binding site" evidence="13 14">
    <location>
        <position position="57"/>
    </location>
    <ligand>
        <name>ATP</name>
        <dbReference type="ChEBI" id="CHEBI:30616"/>
    </ligand>
</feature>
<evidence type="ECO:0000256" key="5">
    <source>
        <dbReference type="ARBA" id="ARBA00022553"/>
    </source>
</evidence>
<keyword evidence="9 13" id="KW-0418">Kinase</keyword>
<feature type="binding site" evidence="13 14">
    <location>
        <position position="115"/>
    </location>
    <ligand>
        <name>ATP</name>
        <dbReference type="ChEBI" id="CHEBI:30616"/>
    </ligand>
</feature>
<dbReference type="GO" id="GO:0006228">
    <property type="term" value="P:UTP biosynthetic process"/>
    <property type="evidence" value="ECO:0007669"/>
    <property type="project" value="UniProtKB-UniRule"/>
</dbReference>
<dbReference type="Pfam" id="PF00334">
    <property type="entry name" value="NDK"/>
    <property type="match status" value="1"/>
</dbReference>
<evidence type="ECO:0000256" key="7">
    <source>
        <dbReference type="ARBA" id="ARBA00022723"/>
    </source>
</evidence>
<dbReference type="GO" id="GO:0005524">
    <property type="term" value="F:ATP binding"/>
    <property type="evidence" value="ECO:0007669"/>
    <property type="project" value="UniProtKB-UniRule"/>
</dbReference>
<dbReference type="SMART" id="SM00562">
    <property type="entry name" value="NDK"/>
    <property type="match status" value="1"/>
</dbReference>
<evidence type="ECO:0000256" key="15">
    <source>
        <dbReference type="RuleBase" id="RU004011"/>
    </source>
</evidence>
<evidence type="ECO:0000256" key="9">
    <source>
        <dbReference type="ARBA" id="ARBA00022777"/>
    </source>
</evidence>
<evidence type="ECO:0000256" key="13">
    <source>
        <dbReference type="HAMAP-Rule" id="MF_00451"/>
    </source>
</evidence>
<evidence type="ECO:0000256" key="3">
    <source>
        <dbReference type="ARBA" id="ARBA00017632"/>
    </source>
</evidence>
<sequence length="140" mass="15758">MERTLVIVKPDAFEKGATGKIIDRFISEGFRIRALKLFRFTKEQAEGFYAVHRERPFFGELVEFMTSGPVVAMVLEGEDAIRRVREIIGPTDSNEARKVAPNSIRALFGTDKGKNAVHASDSKESADYEIPFIFSQLEMA</sequence>
<keyword evidence="12 13" id="KW-0546">Nucleotide metabolism</keyword>
<dbReference type="SUPFAM" id="SSF54919">
    <property type="entry name" value="Nucleoside diphosphate kinase, NDK"/>
    <property type="match status" value="1"/>
</dbReference>
<protein>
    <recommendedName>
        <fullName evidence="3 13">Nucleoside diphosphate kinase</fullName>
        <shortName evidence="13">NDK</shortName>
        <shortName evidence="13">NDP kinase</shortName>
        <ecNumber evidence="2 13">2.7.4.6</ecNumber>
    </recommendedName>
    <alternativeName>
        <fullName evidence="13">Nucleoside-2-P kinase</fullName>
    </alternativeName>
</protein>
<evidence type="ECO:0000256" key="16">
    <source>
        <dbReference type="RuleBase" id="RU004013"/>
    </source>
</evidence>
<dbReference type="EMBL" id="DSFP01000030">
    <property type="protein sequence ID" value="HEW45593.1"/>
    <property type="molecule type" value="Genomic_DNA"/>
</dbReference>
<keyword evidence="11 13" id="KW-0460">Magnesium</keyword>
<comment type="function">
    <text evidence="13">Major role in the synthesis of nucleoside triphosphates other than ATP. The ATP gamma phosphate is transferred to the NDP beta phosphate via a ping-pong mechanism, using a phosphorylated active-site intermediate.</text>
</comment>
<feature type="binding site" evidence="13 14">
    <location>
        <position position="9"/>
    </location>
    <ligand>
        <name>ATP</name>
        <dbReference type="ChEBI" id="CHEBI:30616"/>
    </ligand>
</feature>
<dbReference type="CDD" id="cd04413">
    <property type="entry name" value="NDPk_I"/>
    <property type="match status" value="1"/>
</dbReference>
<keyword evidence="5 13" id="KW-0597">Phosphoprotein</keyword>
<evidence type="ECO:0000259" key="17">
    <source>
        <dbReference type="SMART" id="SM00562"/>
    </source>
</evidence>
<dbReference type="InterPro" id="IPR034907">
    <property type="entry name" value="NDK-like_dom"/>
</dbReference>
<comment type="similarity">
    <text evidence="1 13 14 15">Belongs to the NDK family.</text>
</comment>
<accession>A0A7C2ZND7</accession>
<feature type="domain" description="Nucleoside diphosphate kinase-like" evidence="17">
    <location>
        <begin position="1"/>
        <end position="138"/>
    </location>
</feature>
<keyword evidence="4 13" id="KW-0963">Cytoplasm</keyword>
<dbReference type="Gene3D" id="3.30.70.141">
    <property type="entry name" value="Nucleoside diphosphate kinase-like domain"/>
    <property type="match status" value="1"/>
</dbReference>
<dbReference type="GO" id="GO:0006241">
    <property type="term" value="P:CTP biosynthetic process"/>
    <property type="evidence" value="ECO:0007669"/>
    <property type="project" value="UniProtKB-UniRule"/>
</dbReference>
<feature type="binding site" evidence="13 14">
    <location>
        <position position="91"/>
    </location>
    <ligand>
        <name>ATP</name>
        <dbReference type="ChEBI" id="CHEBI:30616"/>
    </ligand>
</feature>
<evidence type="ECO:0000256" key="1">
    <source>
        <dbReference type="ARBA" id="ARBA00008142"/>
    </source>
</evidence>
<dbReference type="HAMAP" id="MF_00451">
    <property type="entry name" value="NDP_kinase"/>
    <property type="match status" value="1"/>
</dbReference>
<evidence type="ECO:0000256" key="11">
    <source>
        <dbReference type="ARBA" id="ARBA00022842"/>
    </source>
</evidence>
<organism evidence="18">
    <name type="scientific">Hydrogenobacter sp</name>
    <dbReference type="NCBI Taxonomy" id="2152829"/>
    <lineage>
        <taxon>Bacteria</taxon>
        <taxon>Pseudomonadati</taxon>
        <taxon>Aquificota</taxon>
        <taxon>Aquificia</taxon>
        <taxon>Aquificales</taxon>
        <taxon>Aquificaceae</taxon>
        <taxon>Hydrogenobacter</taxon>
    </lineage>
</organism>
<comment type="catalytic activity">
    <reaction evidence="13 16">
        <text>a 2'-deoxyribonucleoside 5'-diphosphate + ATP = a 2'-deoxyribonucleoside 5'-triphosphate + ADP</text>
        <dbReference type="Rhea" id="RHEA:44640"/>
        <dbReference type="ChEBI" id="CHEBI:30616"/>
        <dbReference type="ChEBI" id="CHEBI:61560"/>
        <dbReference type="ChEBI" id="CHEBI:73316"/>
        <dbReference type="ChEBI" id="CHEBI:456216"/>
        <dbReference type="EC" id="2.7.4.6"/>
    </reaction>
</comment>
<dbReference type="PROSITE" id="PS51374">
    <property type="entry name" value="NDPK_LIKE"/>
    <property type="match status" value="1"/>
</dbReference>
<evidence type="ECO:0000256" key="6">
    <source>
        <dbReference type="ARBA" id="ARBA00022679"/>
    </source>
</evidence>
<evidence type="ECO:0000256" key="10">
    <source>
        <dbReference type="ARBA" id="ARBA00022840"/>
    </source>
</evidence>
<keyword evidence="10 13" id="KW-0067">ATP-binding</keyword>
<evidence type="ECO:0000256" key="12">
    <source>
        <dbReference type="ARBA" id="ARBA00023080"/>
    </source>
</evidence>
<dbReference type="GO" id="GO:0006183">
    <property type="term" value="P:GTP biosynthetic process"/>
    <property type="evidence" value="ECO:0007669"/>
    <property type="project" value="UniProtKB-UniRule"/>
</dbReference>